<evidence type="ECO:0000313" key="3">
    <source>
        <dbReference type="Proteomes" id="UP000197138"/>
    </source>
</evidence>
<evidence type="ECO:0000256" key="1">
    <source>
        <dbReference type="SAM" id="MobiDB-lite"/>
    </source>
</evidence>
<feature type="compositionally biased region" description="Basic and acidic residues" evidence="1">
    <location>
        <begin position="1"/>
        <end position="10"/>
    </location>
</feature>
<feature type="region of interest" description="Disordered" evidence="1">
    <location>
        <begin position="1"/>
        <end position="209"/>
    </location>
</feature>
<organism evidence="2 3">
    <name type="scientific">Punica granatum</name>
    <name type="common">Pomegranate</name>
    <dbReference type="NCBI Taxonomy" id="22663"/>
    <lineage>
        <taxon>Eukaryota</taxon>
        <taxon>Viridiplantae</taxon>
        <taxon>Streptophyta</taxon>
        <taxon>Embryophyta</taxon>
        <taxon>Tracheophyta</taxon>
        <taxon>Spermatophyta</taxon>
        <taxon>Magnoliopsida</taxon>
        <taxon>eudicotyledons</taxon>
        <taxon>Gunneridae</taxon>
        <taxon>Pentapetalae</taxon>
        <taxon>rosids</taxon>
        <taxon>malvids</taxon>
        <taxon>Myrtales</taxon>
        <taxon>Lythraceae</taxon>
        <taxon>Punica</taxon>
    </lineage>
</organism>
<feature type="compositionally biased region" description="Polar residues" evidence="1">
    <location>
        <begin position="179"/>
        <end position="197"/>
    </location>
</feature>
<reference evidence="2" key="2">
    <citation type="submission" date="2017-06" db="EMBL/GenBank/DDBJ databases">
        <title>The pomegranate genome and the genomics of punicalagin biosynthesis.</title>
        <authorList>
            <person name="Xu C."/>
        </authorList>
    </citation>
    <scope>NUCLEOTIDE SEQUENCE [LARGE SCALE GENOMIC DNA]</scope>
    <source>
        <tissue evidence="2">Fresh leaf</tissue>
    </source>
</reference>
<dbReference type="EMBL" id="MTKT01004486">
    <property type="protein sequence ID" value="OWM71307.1"/>
    <property type="molecule type" value="Genomic_DNA"/>
</dbReference>
<protein>
    <submittedName>
        <fullName evidence="5">Vegetative cell wall protein gp1-like</fullName>
    </submittedName>
</protein>
<feature type="compositionally biased region" description="Pro residues" evidence="1">
    <location>
        <begin position="72"/>
        <end position="83"/>
    </location>
</feature>
<feature type="compositionally biased region" description="Pro residues" evidence="1">
    <location>
        <begin position="100"/>
        <end position="112"/>
    </location>
</feature>
<dbReference type="Proteomes" id="UP000515151">
    <property type="component" value="Chromosome 1"/>
</dbReference>
<reference evidence="4" key="3">
    <citation type="journal article" date="2020" name="Plant Biotechnol. J.">
        <title>The pomegranate (Punica granatum L.) draft genome dissects genetic divergence between soft- and hard-seeded cultivars.</title>
        <authorList>
            <person name="Luo X."/>
            <person name="Li H."/>
            <person name="Wu Z."/>
            <person name="Yao W."/>
            <person name="Zhao P."/>
            <person name="Cao D."/>
            <person name="Yu H."/>
            <person name="Li K."/>
            <person name="Poudel K."/>
            <person name="Zhao D."/>
            <person name="Zhang F."/>
            <person name="Xia X."/>
            <person name="Chen L."/>
            <person name="Wang Q."/>
            <person name="Jing D."/>
            <person name="Cao S."/>
        </authorList>
    </citation>
    <scope>NUCLEOTIDE SEQUENCE [LARGE SCALE GENOMIC DNA]</scope>
</reference>
<accession>A0A218WEP4</accession>
<dbReference type="Proteomes" id="UP000197138">
    <property type="component" value="Unassembled WGS sequence"/>
</dbReference>
<evidence type="ECO:0000313" key="2">
    <source>
        <dbReference type="EMBL" id="OWM71307.1"/>
    </source>
</evidence>
<keyword evidence="4" id="KW-1185">Reference proteome</keyword>
<sequence length="209" mass="22706">MANNNPKEKGISINDNDGPGSQLHQSTSTAGQGLKQIRPSHDKGKPVVEVPIFIPTPQSKSTLQIRPSQVFPSPPATIPPLYRPPRSVYISSGSPHVSFPSPPAIKPPPRRPASPSFSPQLQLSQFNGALSPSVPSPQAPNAPARIKHTSSIRPNQESITRETLLAASRVTRSMMKKMGSSSQEQIGKFSKQISTDWRTSRKAHQKDKE</sequence>
<gene>
    <name evidence="5" type="primary">LOC116203140</name>
    <name evidence="2" type="ORF">CDL15_Pgr011435</name>
</gene>
<evidence type="ECO:0000313" key="5">
    <source>
        <dbReference type="RefSeq" id="XP_031390668.1"/>
    </source>
</evidence>
<proteinExistence type="predicted"/>
<reference evidence="5" key="4">
    <citation type="submission" date="2025-04" db="UniProtKB">
        <authorList>
            <consortium name="RefSeq"/>
        </authorList>
    </citation>
    <scope>IDENTIFICATION</scope>
    <source>
        <tissue evidence="5">Leaf</tissue>
    </source>
</reference>
<dbReference type="AlphaFoldDB" id="A0A218WEP4"/>
<reference evidence="3" key="1">
    <citation type="journal article" date="2017" name="Plant J.">
        <title>The pomegranate (Punica granatum L.) genome and the genomics of punicalagin biosynthesis.</title>
        <authorList>
            <person name="Qin G."/>
            <person name="Xu C."/>
            <person name="Ming R."/>
            <person name="Tang H."/>
            <person name="Guyot R."/>
            <person name="Kramer E.M."/>
            <person name="Hu Y."/>
            <person name="Yi X."/>
            <person name="Qi Y."/>
            <person name="Xu X."/>
            <person name="Gao Z."/>
            <person name="Pan H."/>
            <person name="Jian J."/>
            <person name="Tian Y."/>
            <person name="Yue Z."/>
            <person name="Xu Y."/>
        </authorList>
    </citation>
    <scope>NUCLEOTIDE SEQUENCE [LARGE SCALE GENOMIC DNA]</scope>
    <source>
        <strain evidence="3">cv. Dabenzi</strain>
    </source>
</reference>
<dbReference type="GeneID" id="116203140"/>
<feature type="compositionally biased region" description="Polar residues" evidence="1">
    <location>
        <begin position="22"/>
        <end position="31"/>
    </location>
</feature>
<feature type="compositionally biased region" description="Polar residues" evidence="1">
    <location>
        <begin position="56"/>
        <end position="71"/>
    </location>
</feature>
<dbReference type="RefSeq" id="XP_031390668.1">
    <property type="nucleotide sequence ID" value="XM_031534808.1"/>
</dbReference>
<evidence type="ECO:0000313" key="4">
    <source>
        <dbReference type="Proteomes" id="UP000515151"/>
    </source>
</evidence>
<name>A0A218WEP4_PUNGR</name>
<feature type="compositionally biased region" description="Low complexity" evidence="1">
    <location>
        <begin position="113"/>
        <end position="126"/>
    </location>
</feature>
<feature type="compositionally biased region" description="Basic residues" evidence="1">
    <location>
        <begin position="200"/>
        <end position="209"/>
    </location>
</feature>